<dbReference type="Proteomes" id="UP000195442">
    <property type="component" value="Unassembled WGS sequence"/>
</dbReference>
<evidence type="ECO:0000259" key="1">
    <source>
        <dbReference type="PROSITE" id="PS51671"/>
    </source>
</evidence>
<dbReference type="SUPFAM" id="SSF55021">
    <property type="entry name" value="ACT-like"/>
    <property type="match status" value="2"/>
</dbReference>
<feature type="domain" description="ACT" evidence="1">
    <location>
        <begin position="70"/>
        <end position="131"/>
    </location>
</feature>
<dbReference type="Pfam" id="PF01842">
    <property type="entry name" value="ACT"/>
    <property type="match status" value="1"/>
</dbReference>
<reference evidence="3" key="1">
    <citation type="submission" date="2017-02" db="EMBL/GenBank/DDBJ databases">
        <authorList>
            <person name="Daims H."/>
        </authorList>
    </citation>
    <scope>NUCLEOTIDE SEQUENCE [LARGE SCALE GENOMIC DNA]</scope>
</reference>
<dbReference type="PANTHER" id="PTHR40099">
    <property type="entry name" value="ACETOLACTATE SYNTHASE, SMALL SUBUNIT"/>
    <property type="match status" value="1"/>
</dbReference>
<sequence length="131" mass="14364">MKQIHIVSTGGITVFTELTEALARADINIESVDVEQVGDSTVMVLNVDQYDRALQCLREFQAIQVVTEDAILVKLKNKPGALAQIARRFTDAGISLRSVRFIQRDNDFALVAISTDRSEAALALVADVSLF</sequence>
<dbReference type="EMBL" id="FUKJ01000113">
    <property type="protein sequence ID" value="SJM91052.1"/>
    <property type="molecule type" value="Genomic_DNA"/>
</dbReference>
<accession>A0A1R4H479</accession>
<keyword evidence="3" id="KW-1185">Reference proteome</keyword>
<proteinExistence type="predicted"/>
<dbReference type="PANTHER" id="PTHR40099:SF1">
    <property type="entry name" value="ACETOLACTATE SYNTHASE, SMALL SUBUNIT"/>
    <property type="match status" value="1"/>
</dbReference>
<gene>
    <name evidence="2" type="ORF">CRENPOLYSF2_200008</name>
</gene>
<dbReference type="OrthoDB" id="192399at2"/>
<dbReference type="InterPro" id="IPR045865">
    <property type="entry name" value="ACT-like_dom_sf"/>
</dbReference>
<dbReference type="Gene3D" id="3.30.2130.10">
    <property type="entry name" value="VC0802-like"/>
    <property type="match status" value="1"/>
</dbReference>
<name>A0A1R4H479_9GAMM</name>
<organism evidence="2 3">
    <name type="scientific">Crenothrix polyspora</name>
    <dbReference type="NCBI Taxonomy" id="360316"/>
    <lineage>
        <taxon>Bacteria</taxon>
        <taxon>Pseudomonadati</taxon>
        <taxon>Pseudomonadota</taxon>
        <taxon>Gammaproteobacteria</taxon>
        <taxon>Methylococcales</taxon>
        <taxon>Crenotrichaceae</taxon>
        <taxon>Crenothrix</taxon>
    </lineage>
</organism>
<dbReference type="AlphaFoldDB" id="A0A1R4H479"/>
<dbReference type="RefSeq" id="WP_087146362.1">
    <property type="nucleotide sequence ID" value="NZ_FUKJ01000113.1"/>
</dbReference>
<dbReference type="InterPro" id="IPR002912">
    <property type="entry name" value="ACT_dom"/>
</dbReference>
<evidence type="ECO:0000313" key="2">
    <source>
        <dbReference type="EMBL" id="SJM91052.1"/>
    </source>
</evidence>
<protein>
    <recommendedName>
        <fullName evidence="1">ACT domain-containing protein</fullName>
    </recommendedName>
</protein>
<evidence type="ECO:0000313" key="3">
    <source>
        <dbReference type="Proteomes" id="UP000195442"/>
    </source>
</evidence>
<dbReference type="PROSITE" id="PS51671">
    <property type="entry name" value="ACT"/>
    <property type="match status" value="1"/>
</dbReference>